<protein>
    <submittedName>
        <fullName evidence="2">Uncharacterized protein</fullName>
    </submittedName>
</protein>
<dbReference type="Proteomes" id="UP001207742">
    <property type="component" value="Unassembled WGS sequence"/>
</dbReference>
<dbReference type="PROSITE" id="PS51257">
    <property type="entry name" value="PROKAR_LIPOPROTEIN"/>
    <property type="match status" value="1"/>
</dbReference>
<reference evidence="2 3" key="1">
    <citation type="submission" date="2022-10" db="EMBL/GenBank/DDBJ databases">
        <title>Chitinophaga nivalis PC15 sp. nov., isolated from Pyeongchang county, South Korea.</title>
        <authorList>
            <person name="Trinh H.N."/>
        </authorList>
    </citation>
    <scope>NUCLEOTIDE SEQUENCE [LARGE SCALE GENOMIC DNA]</scope>
    <source>
        <strain evidence="2 3">PC14</strain>
    </source>
</reference>
<feature type="chain" id="PRO_5046547138" evidence="1">
    <location>
        <begin position="24"/>
        <end position="220"/>
    </location>
</feature>
<evidence type="ECO:0000256" key="1">
    <source>
        <dbReference type="SAM" id="SignalP"/>
    </source>
</evidence>
<dbReference type="RefSeq" id="WP_264734007.1">
    <property type="nucleotide sequence ID" value="NZ_JAPDNR010000001.1"/>
</dbReference>
<accession>A0ABT3IT88</accession>
<keyword evidence="1" id="KW-0732">Signal</keyword>
<gene>
    <name evidence="2" type="ORF">OL497_25090</name>
</gene>
<organism evidence="2 3">
    <name type="scientific">Chitinophaga nivalis</name>
    <dbReference type="NCBI Taxonomy" id="2991709"/>
    <lineage>
        <taxon>Bacteria</taxon>
        <taxon>Pseudomonadati</taxon>
        <taxon>Bacteroidota</taxon>
        <taxon>Chitinophagia</taxon>
        <taxon>Chitinophagales</taxon>
        <taxon>Chitinophagaceae</taxon>
        <taxon>Chitinophaga</taxon>
    </lineage>
</organism>
<dbReference type="EMBL" id="JAPDNS010000002">
    <property type="protein sequence ID" value="MCW3487197.1"/>
    <property type="molecule type" value="Genomic_DNA"/>
</dbReference>
<keyword evidence="3" id="KW-1185">Reference proteome</keyword>
<name>A0ABT3IT88_9BACT</name>
<sequence length="220" mass="23371">MTYLLRKIAAVALIAMIATSCQKENAVQPLDGTASNALAQGQVAKNGSLLARAIGVGDIAQVRNLKSDSIIPPASPAPFYYSLSTESKVSAVSASRALLLNGYFNADVNGVNGFTLGYIDAATLAYGSITAANAVANLTAAPNNKLGYNSATAGWYNYFFNDNHKVLPVVGRTLIAYKVSGATVTEIYKIKMLSIYKDMPANPTGTEPIPYLSFDYQRLQ</sequence>
<comment type="caution">
    <text evidence="2">The sequence shown here is derived from an EMBL/GenBank/DDBJ whole genome shotgun (WGS) entry which is preliminary data.</text>
</comment>
<evidence type="ECO:0000313" key="3">
    <source>
        <dbReference type="Proteomes" id="UP001207742"/>
    </source>
</evidence>
<feature type="signal peptide" evidence="1">
    <location>
        <begin position="1"/>
        <end position="23"/>
    </location>
</feature>
<proteinExistence type="predicted"/>
<evidence type="ECO:0000313" key="2">
    <source>
        <dbReference type="EMBL" id="MCW3487197.1"/>
    </source>
</evidence>